<dbReference type="EMBL" id="AP035768">
    <property type="protein sequence ID" value="BFO20324.1"/>
    <property type="molecule type" value="Genomic_DNA"/>
</dbReference>
<name>A0AAT9HRT2_9ACTN</name>
<gene>
    <name evidence="1" type="ORF">SHKM778_67120</name>
</gene>
<protein>
    <submittedName>
        <fullName evidence="1">Uncharacterized protein</fullName>
    </submittedName>
</protein>
<evidence type="ECO:0000313" key="1">
    <source>
        <dbReference type="EMBL" id="BFO20324.1"/>
    </source>
</evidence>
<accession>A0AAT9HRT2</accession>
<organism evidence="1">
    <name type="scientific">Streptomyces haneummycinicus</name>
    <dbReference type="NCBI Taxonomy" id="3074435"/>
    <lineage>
        <taxon>Bacteria</taxon>
        <taxon>Bacillati</taxon>
        <taxon>Actinomycetota</taxon>
        <taxon>Actinomycetes</taxon>
        <taxon>Kitasatosporales</taxon>
        <taxon>Streptomycetaceae</taxon>
        <taxon>Streptomyces</taxon>
    </lineage>
</organism>
<sequence>MVAAGVPQRVVQGFLGDAQHRLLLGGGQGAYTVAGEGHAGGVGTVEDLDLGAERGDEAVLVEGRGAQFDDRRAQFFGGLGGQGGDLLELALGAGGVAVDEAGGGLGGEPQGEEFLADGVVEFVGEAGAFLGDGQFAAALVEPGVGEGDRRVLGEDAEQFLVVLGEAAGSLGLGAPLVGEEQGTDDLVAVADGQAQEVDQIGVGAGPAAEAGVAAYVGETLGVASFSIAARMPCWRGRGR</sequence>
<reference evidence="1" key="2">
    <citation type="submission" date="2024-07" db="EMBL/GenBank/DDBJ databases">
        <title>Streptomyces haneummycinica sp. nov., a new antibiotic-producing actinobacterium isolated from marine sediment.</title>
        <authorList>
            <person name="Uemura M."/>
            <person name="Hamada M."/>
            <person name="Hirano S."/>
            <person name="Kobayashi K."/>
            <person name="Ohshiro T."/>
            <person name="Kobayashi T."/>
            <person name="Terahara T."/>
        </authorList>
    </citation>
    <scope>NUCLEOTIDE SEQUENCE</scope>
    <source>
        <strain evidence="1">KM77-8</strain>
    </source>
</reference>
<dbReference type="AlphaFoldDB" id="A0AAT9HRT2"/>
<proteinExistence type="predicted"/>
<reference evidence="1" key="1">
    <citation type="submission" date="2024-06" db="EMBL/GenBank/DDBJ databases">
        <authorList>
            <consortium name="consrtm"/>
            <person name="Uemura M."/>
            <person name="Terahara T."/>
        </authorList>
    </citation>
    <scope>NUCLEOTIDE SEQUENCE</scope>
    <source>
        <strain evidence="1">KM77-8</strain>
    </source>
</reference>